<gene>
    <name evidence="2" type="ORF">AK830_g5496</name>
</gene>
<dbReference type="AlphaFoldDB" id="A0A0P7AT95"/>
<reference evidence="2 3" key="1">
    <citation type="submission" date="2015-09" db="EMBL/GenBank/DDBJ databases">
        <title>Draft genome of a European isolate of the apple canker pathogen Neonectria ditissima.</title>
        <authorList>
            <person name="Gomez-Cortecero A."/>
            <person name="Harrison R.J."/>
            <person name="Armitage A.D."/>
        </authorList>
    </citation>
    <scope>NUCLEOTIDE SEQUENCE [LARGE SCALE GENOMIC DNA]</scope>
    <source>
        <strain evidence="2 3">R09/05</strain>
    </source>
</reference>
<sequence length="220" mass="24539">MGHQNSSSFSSDYGSFFSETLNPPIPTEPFPSNAMQTAGQPPCDGTCNLADLDGQSVNGPSAQPDHTEQTHQSQPEQIYQSQPGQVDPEIYELAMANTIFDNANFLPTVDPYSEFDFHLSVDDDRLGVGLEMENAVKEIQTQLDPLDESSIPARLLALEEYKAEAERKINDLLNWKAMQITRSLEMKTMMDEILEILHKHETKLNQEPQSGMSPPRIVSV</sequence>
<evidence type="ECO:0000313" key="2">
    <source>
        <dbReference type="EMBL" id="KPM41097.1"/>
    </source>
</evidence>
<protein>
    <submittedName>
        <fullName evidence="2">Uncharacterized protein</fullName>
    </submittedName>
</protein>
<keyword evidence="3" id="KW-1185">Reference proteome</keyword>
<proteinExistence type="predicted"/>
<organism evidence="2 3">
    <name type="scientific">Neonectria ditissima</name>
    <dbReference type="NCBI Taxonomy" id="78410"/>
    <lineage>
        <taxon>Eukaryota</taxon>
        <taxon>Fungi</taxon>
        <taxon>Dikarya</taxon>
        <taxon>Ascomycota</taxon>
        <taxon>Pezizomycotina</taxon>
        <taxon>Sordariomycetes</taxon>
        <taxon>Hypocreomycetidae</taxon>
        <taxon>Hypocreales</taxon>
        <taxon>Nectriaceae</taxon>
        <taxon>Neonectria</taxon>
    </lineage>
</organism>
<feature type="compositionally biased region" description="Polar residues" evidence="1">
    <location>
        <begin position="70"/>
        <end position="84"/>
    </location>
</feature>
<evidence type="ECO:0000313" key="3">
    <source>
        <dbReference type="Proteomes" id="UP000050424"/>
    </source>
</evidence>
<evidence type="ECO:0000256" key="1">
    <source>
        <dbReference type="SAM" id="MobiDB-lite"/>
    </source>
</evidence>
<name>A0A0P7AT95_9HYPO</name>
<dbReference type="EMBL" id="LKCW01000071">
    <property type="protein sequence ID" value="KPM41097.1"/>
    <property type="molecule type" value="Genomic_DNA"/>
</dbReference>
<feature type="region of interest" description="Disordered" evidence="1">
    <location>
        <begin position="1"/>
        <end position="84"/>
    </location>
</feature>
<feature type="compositionally biased region" description="Low complexity" evidence="1">
    <location>
        <begin position="1"/>
        <end position="18"/>
    </location>
</feature>
<accession>A0A0P7AT95</accession>
<dbReference type="Proteomes" id="UP000050424">
    <property type="component" value="Unassembled WGS sequence"/>
</dbReference>
<comment type="caution">
    <text evidence="2">The sequence shown here is derived from an EMBL/GenBank/DDBJ whole genome shotgun (WGS) entry which is preliminary data.</text>
</comment>